<dbReference type="Gramene" id="ESQ29061">
    <property type="protein sequence ID" value="ESQ29061"/>
    <property type="gene ID" value="EUTSA_v10023924mg"/>
</dbReference>
<organism evidence="7 8">
    <name type="scientific">Eutrema salsugineum</name>
    <name type="common">Saltwater cress</name>
    <name type="synonym">Sisymbrium salsugineum</name>
    <dbReference type="NCBI Taxonomy" id="72664"/>
    <lineage>
        <taxon>Eukaryota</taxon>
        <taxon>Viridiplantae</taxon>
        <taxon>Streptophyta</taxon>
        <taxon>Embryophyta</taxon>
        <taxon>Tracheophyta</taxon>
        <taxon>Spermatophyta</taxon>
        <taxon>Magnoliopsida</taxon>
        <taxon>eudicotyledons</taxon>
        <taxon>Gunneridae</taxon>
        <taxon>Pentapetalae</taxon>
        <taxon>rosids</taxon>
        <taxon>malvids</taxon>
        <taxon>Brassicales</taxon>
        <taxon>Brassicaceae</taxon>
        <taxon>Eutremeae</taxon>
        <taxon>Eutrema</taxon>
    </lineage>
</organism>
<keyword evidence="8" id="KW-1185">Reference proteome</keyword>
<dbReference type="OrthoDB" id="1083973at2759"/>
<reference evidence="7 8" key="1">
    <citation type="journal article" date="2013" name="Front. Plant Sci.">
        <title>The Reference Genome of the Halophytic Plant Eutrema salsugineum.</title>
        <authorList>
            <person name="Yang R."/>
            <person name="Jarvis D.E."/>
            <person name="Chen H."/>
            <person name="Beilstein M.A."/>
            <person name="Grimwood J."/>
            <person name="Jenkins J."/>
            <person name="Shu S."/>
            <person name="Prochnik S."/>
            <person name="Xin M."/>
            <person name="Ma C."/>
            <person name="Schmutz J."/>
            <person name="Wing R.A."/>
            <person name="Mitchell-Olds T."/>
            <person name="Schumaker K.S."/>
            <person name="Wang X."/>
        </authorList>
    </citation>
    <scope>NUCLEOTIDE SEQUENCE [LARGE SCALE GENOMIC DNA]</scope>
</reference>
<sequence length="77" mass="8566">MAKLSCSYVLVLMLVFSAFFMFERAEGKLCYMTIDKGNSCDPVMCRLLCFTYHNGVGKCFDDPKVPGPANCGCLFNC</sequence>
<dbReference type="GO" id="GO:0050832">
    <property type="term" value="P:defense response to fungus"/>
    <property type="evidence" value="ECO:0007669"/>
    <property type="project" value="UniProtKB-KW"/>
</dbReference>
<dbReference type="Proteomes" id="UP000030689">
    <property type="component" value="Unassembled WGS sequence"/>
</dbReference>
<evidence type="ECO:0000256" key="3">
    <source>
        <dbReference type="ARBA" id="ARBA00022577"/>
    </source>
</evidence>
<dbReference type="InterPro" id="IPR010851">
    <property type="entry name" value="DEFL"/>
</dbReference>
<evidence type="ECO:0000256" key="1">
    <source>
        <dbReference type="ARBA" id="ARBA00006722"/>
    </source>
</evidence>
<dbReference type="KEGG" id="eus:EUTSA_v10023924mg"/>
<comment type="similarity">
    <text evidence="1">Belongs to the DEFL family.</text>
</comment>
<keyword evidence="3" id="KW-0295">Fungicide</keyword>
<evidence type="ECO:0000256" key="2">
    <source>
        <dbReference type="ARBA" id="ARBA00022529"/>
    </source>
</evidence>
<dbReference type="AlphaFoldDB" id="V4MCX8"/>
<evidence type="ECO:0000256" key="4">
    <source>
        <dbReference type="ARBA" id="ARBA00022821"/>
    </source>
</evidence>
<keyword evidence="6" id="KW-0732">Signal</keyword>
<evidence type="ECO:0000313" key="8">
    <source>
        <dbReference type="Proteomes" id="UP000030689"/>
    </source>
</evidence>
<feature type="signal peptide" evidence="6">
    <location>
        <begin position="1"/>
        <end position="27"/>
    </location>
</feature>
<evidence type="ECO:0000256" key="6">
    <source>
        <dbReference type="SAM" id="SignalP"/>
    </source>
</evidence>
<dbReference type="PANTHER" id="PTHR33830">
    <property type="entry name" value="DEFENSIN-LIKE PROTEIN 184-RELATED"/>
    <property type="match status" value="1"/>
</dbReference>
<dbReference type="GO" id="GO:0031640">
    <property type="term" value="P:killing of cells of another organism"/>
    <property type="evidence" value="ECO:0007669"/>
    <property type="project" value="UniProtKB-KW"/>
</dbReference>
<proteinExistence type="inferred from homology"/>
<accession>V4MCX8</accession>
<dbReference type="STRING" id="72664.V4MCX8"/>
<name>V4MCX8_EUTSA</name>
<feature type="chain" id="PRO_5004722626" description="Knottin scorpion toxin-like domain-containing protein" evidence="6">
    <location>
        <begin position="28"/>
        <end position="77"/>
    </location>
</feature>
<keyword evidence="5" id="KW-1015">Disulfide bond</keyword>
<evidence type="ECO:0000256" key="5">
    <source>
        <dbReference type="ARBA" id="ARBA00023157"/>
    </source>
</evidence>
<dbReference type="PANTHER" id="PTHR33830:SF23">
    <property type="entry name" value="DEFENSIN-LIKE PROTEIN 159-RELATED"/>
    <property type="match status" value="1"/>
</dbReference>
<dbReference type="EMBL" id="KI517881">
    <property type="protein sequence ID" value="ESQ29061.1"/>
    <property type="molecule type" value="Genomic_DNA"/>
</dbReference>
<gene>
    <name evidence="7" type="ORF">EUTSA_v10023924mg</name>
</gene>
<dbReference type="OMA" id="LLMVECD"/>
<keyword evidence="4" id="KW-0611">Plant defense</keyword>
<evidence type="ECO:0008006" key="9">
    <source>
        <dbReference type="Google" id="ProtNLM"/>
    </source>
</evidence>
<evidence type="ECO:0000313" key="7">
    <source>
        <dbReference type="EMBL" id="ESQ29061.1"/>
    </source>
</evidence>
<protein>
    <recommendedName>
        <fullName evidence="9">Knottin scorpion toxin-like domain-containing protein</fullName>
    </recommendedName>
</protein>
<dbReference type="Pfam" id="PF07333">
    <property type="entry name" value="SLR1-BP"/>
    <property type="match status" value="1"/>
</dbReference>
<keyword evidence="2" id="KW-0929">Antimicrobial</keyword>